<evidence type="ECO:0000256" key="7">
    <source>
        <dbReference type="ARBA" id="ARBA00022842"/>
    </source>
</evidence>
<evidence type="ECO:0000256" key="10">
    <source>
        <dbReference type="RuleBase" id="RU366055"/>
    </source>
</evidence>
<dbReference type="InterPro" id="IPR018524">
    <property type="entry name" value="DNA/RNA_endonuclease_AS"/>
</dbReference>
<evidence type="ECO:0000259" key="11">
    <source>
        <dbReference type="SMART" id="SM00477"/>
    </source>
</evidence>
<gene>
    <name evidence="13" type="ORF">FE810_15455</name>
</gene>
<dbReference type="InterPro" id="IPR020821">
    <property type="entry name" value="ENPP1-3/EXOG-like_nuc-like"/>
</dbReference>
<evidence type="ECO:0000256" key="9">
    <source>
        <dbReference type="PIRSR" id="PIRSR640255-2"/>
    </source>
</evidence>
<evidence type="ECO:0000256" key="5">
    <source>
        <dbReference type="ARBA" id="ARBA00022759"/>
    </source>
</evidence>
<dbReference type="GO" id="GO:0003676">
    <property type="term" value="F:nucleic acid binding"/>
    <property type="evidence" value="ECO:0007669"/>
    <property type="project" value="InterPro"/>
</dbReference>
<dbReference type="SUPFAM" id="SSF54060">
    <property type="entry name" value="His-Me finger endonucleases"/>
    <property type="match status" value="1"/>
</dbReference>
<evidence type="ECO:0000259" key="12">
    <source>
        <dbReference type="SMART" id="SM00892"/>
    </source>
</evidence>
<dbReference type="SMART" id="SM00477">
    <property type="entry name" value="NUC"/>
    <property type="match status" value="1"/>
</dbReference>
<keyword evidence="5 10" id="KW-0255">Endonuclease</keyword>
<proteinExistence type="inferred from homology"/>
<evidence type="ECO:0000256" key="2">
    <source>
        <dbReference type="ARBA" id="ARBA00010052"/>
    </source>
</evidence>
<evidence type="ECO:0000256" key="4">
    <source>
        <dbReference type="ARBA" id="ARBA00022723"/>
    </source>
</evidence>
<dbReference type="InterPro" id="IPR040255">
    <property type="entry name" value="Non-specific_endonuclease"/>
</dbReference>
<dbReference type="Gene3D" id="3.40.570.10">
    <property type="entry name" value="Extracellular Endonuclease, subunit A"/>
    <property type="match status" value="1"/>
</dbReference>
<dbReference type="SMART" id="SM00892">
    <property type="entry name" value="Endonuclease_NS"/>
    <property type="match status" value="1"/>
</dbReference>
<keyword evidence="7" id="KW-0460">Magnesium</keyword>
<dbReference type="Pfam" id="PF01223">
    <property type="entry name" value="Endonuclease_NS"/>
    <property type="match status" value="1"/>
</dbReference>
<accession>A0A5R9IIW4</accession>
<keyword evidence="14" id="KW-1185">Reference proteome</keyword>
<protein>
    <recommendedName>
        <fullName evidence="10">Endonuclease</fullName>
        <ecNumber evidence="10">3.1.30.-</ecNumber>
    </recommendedName>
</protein>
<feature type="binding site" evidence="9">
    <location>
        <position position="157"/>
    </location>
    <ligand>
        <name>Mg(2+)</name>
        <dbReference type="ChEBI" id="CHEBI:18420"/>
        <note>catalytic</note>
    </ligand>
</feature>
<dbReference type="InterPro" id="IPR001604">
    <property type="entry name" value="Endo_G_ENPP1-like_dom"/>
</dbReference>
<comment type="cofactor">
    <cofactor evidence="1 10">
        <name>Mg(2+)</name>
        <dbReference type="ChEBI" id="CHEBI:18420"/>
    </cofactor>
</comment>
<feature type="domain" description="ENPP1-3/EXOG-like endonuclease/phosphodiesterase" evidence="11">
    <location>
        <begin position="64"/>
        <end position="259"/>
    </location>
</feature>
<reference evidence="13 14" key="1">
    <citation type="submission" date="2019-05" db="EMBL/GenBank/DDBJ databases">
        <title>Genome sequences of Thalassotalea litorea 1K03283.</title>
        <authorList>
            <person name="Zhang D."/>
        </authorList>
    </citation>
    <scope>NUCLEOTIDE SEQUENCE [LARGE SCALE GENOMIC DNA]</scope>
    <source>
        <strain evidence="13 14">MCCC 1K03283</strain>
    </source>
</reference>
<name>A0A5R9IIW4_9GAMM</name>
<dbReference type="PANTHER" id="PTHR13966:SF5">
    <property type="entry name" value="ENDONUCLEASE G, MITOCHONDRIAL"/>
    <property type="match status" value="1"/>
</dbReference>
<evidence type="ECO:0000256" key="3">
    <source>
        <dbReference type="ARBA" id="ARBA00022722"/>
    </source>
</evidence>
<feature type="domain" description="DNA/RNA non-specific endonuclease/pyrophosphatase/phosphodiesterase" evidence="12">
    <location>
        <begin position="63"/>
        <end position="259"/>
    </location>
</feature>
<organism evidence="13 14">
    <name type="scientific">Thalassotalea litorea</name>
    <dbReference type="NCBI Taxonomy" id="2020715"/>
    <lineage>
        <taxon>Bacteria</taxon>
        <taxon>Pseudomonadati</taxon>
        <taxon>Pseudomonadota</taxon>
        <taxon>Gammaproteobacteria</taxon>
        <taxon>Alteromonadales</taxon>
        <taxon>Colwelliaceae</taxon>
        <taxon>Thalassotalea</taxon>
    </lineage>
</organism>
<evidence type="ECO:0000313" key="13">
    <source>
        <dbReference type="EMBL" id="TLU61217.1"/>
    </source>
</evidence>
<evidence type="ECO:0000256" key="8">
    <source>
        <dbReference type="PIRSR" id="PIRSR640255-1"/>
    </source>
</evidence>
<dbReference type="EMBL" id="VCBC01000018">
    <property type="protein sequence ID" value="TLU61217.1"/>
    <property type="molecule type" value="Genomic_DNA"/>
</dbReference>
<dbReference type="InterPro" id="IPR044925">
    <property type="entry name" value="His-Me_finger_sf"/>
</dbReference>
<keyword evidence="6 10" id="KW-0378">Hydrolase</keyword>
<dbReference type="GO" id="GO:0016787">
    <property type="term" value="F:hydrolase activity"/>
    <property type="evidence" value="ECO:0007669"/>
    <property type="project" value="UniProtKB-KW"/>
</dbReference>
<evidence type="ECO:0000256" key="1">
    <source>
        <dbReference type="ARBA" id="ARBA00001946"/>
    </source>
</evidence>
<dbReference type="RefSeq" id="WP_138321292.1">
    <property type="nucleotide sequence ID" value="NZ_VCBC01000018.1"/>
</dbReference>
<dbReference type="GO" id="GO:0046872">
    <property type="term" value="F:metal ion binding"/>
    <property type="evidence" value="ECO:0007669"/>
    <property type="project" value="UniProtKB-KW"/>
</dbReference>
<dbReference type="OrthoDB" id="9811262at2"/>
<keyword evidence="4 9" id="KW-0479">Metal-binding</keyword>
<sequence>MNNNNTPLLIASFWCSVIAGCGGGTETTETKPPEKTSFTLDITCDHHVLWGAPTLSEEVIPVCHNDYLIAYDVNAKIPRFTSHEVTVNEALNYVDRENNFSADPLLPSTVVQATSSDYSYTGYDRGHMVPWGDTGILQDALDTNVYSNVAPMLAAFNRGVWLKLENEIRAHSRDFGADLYVITGAISDAGIDKTDTVIGDNVEVPKGFYKIIIDRDSDKVGAYFIEQSTESNELSTFSISIDELESQSGINFMPLLSPEQEARYETSAAGFFE</sequence>
<dbReference type="PROSITE" id="PS01070">
    <property type="entry name" value="NUCLEASE_NON_SPEC"/>
    <property type="match status" value="1"/>
</dbReference>
<dbReference type="PANTHER" id="PTHR13966">
    <property type="entry name" value="ENDONUCLEASE RELATED"/>
    <property type="match status" value="1"/>
</dbReference>
<dbReference type="Proteomes" id="UP000307790">
    <property type="component" value="Unassembled WGS sequence"/>
</dbReference>
<comment type="caution">
    <text evidence="13">The sequence shown here is derived from an EMBL/GenBank/DDBJ whole genome shotgun (WGS) entry which is preliminary data.</text>
</comment>
<dbReference type="GO" id="GO:0004519">
    <property type="term" value="F:endonuclease activity"/>
    <property type="evidence" value="ECO:0007669"/>
    <property type="project" value="UniProtKB-UniRule"/>
</dbReference>
<dbReference type="AlphaFoldDB" id="A0A5R9IIW4"/>
<dbReference type="EC" id="3.1.30.-" evidence="10"/>
<feature type="active site" description="Proton acceptor" evidence="8">
    <location>
        <position position="127"/>
    </location>
</feature>
<evidence type="ECO:0000256" key="6">
    <source>
        <dbReference type="ARBA" id="ARBA00022801"/>
    </source>
</evidence>
<keyword evidence="3 10" id="KW-0540">Nuclease</keyword>
<evidence type="ECO:0000313" key="14">
    <source>
        <dbReference type="Proteomes" id="UP000307790"/>
    </source>
</evidence>
<comment type="similarity">
    <text evidence="2 10">Belongs to the DNA/RNA non-specific endonuclease family.</text>
</comment>
<dbReference type="InterPro" id="IPR044929">
    <property type="entry name" value="DNA/RNA_non-sp_Endonuclease_sf"/>
</dbReference>